<evidence type="ECO:0000256" key="7">
    <source>
        <dbReference type="ARBA" id="ARBA00022722"/>
    </source>
</evidence>
<dbReference type="Gene3D" id="3.30.420.10">
    <property type="entry name" value="Ribonuclease H-like superfamily/Ribonuclease H"/>
    <property type="match status" value="1"/>
</dbReference>
<feature type="region of interest" description="Disordered" evidence="17">
    <location>
        <begin position="292"/>
        <end position="318"/>
    </location>
</feature>
<dbReference type="CDD" id="cd08637">
    <property type="entry name" value="DNA_pol_A_pol_I_C"/>
    <property type="match status" value="1"/>
</dbReference>
<dbReference type="Gene3D" id="1.10.150.20">
    <property type="entry name" value="5' to 3' exonuclease, C-terminal subdomain"/>
    <property type="match status" value="2"/>
</dbReference>
<gene>
    <name evidence="16" type="primary">polA</name>
    <name evidence="21" type="ORF">HNP77_001936</name>
</gene>
<dbReference type="GO" id="GO:0003887">
    <property type="term" value="F:DNA-directed DNA polymerase activity"/>
    <property type="evidence" value="ECO:0007669"/>
    <property type="project" value="UniProtKB-UniRule"/>
</dbReference>
<dbReference type="Gene3D" id="1.20.1060.10">
    <property type="entry name" value="Taq DNA Polymerase, Chain T, domain 4"/>
    <property type="match status" value="1"/>
</dbReference>
<dbReference type="InterPro" id="IPR018320">
    <property type="entry name" value="DNA_polymerase_1"/>
</dbReference>
<dbReference type="InterPro" id="IPR043502">
    <property type="entry name" value="DNA/RNA_pol_sf"/>
</dbReference>
<dbReference type="Gene3D" id="3.40.50.1010">
    <property type="entry name" value="5'-nuclease"/>
    <property type="match status" value="1"/>
</dbReference>
<dbReference type="GO" id="GO:0006302">
    <property type="term" value="P:double-strand break repair"/>
    <property type="evidence" value="ECO:0007669"/>
    <property type="project" value="TreeGrafter"/>
</dbReference>
<dbReference type="NCBIfam" id="NF004397">
    <property type="entry name" value="PRK05755.1"/>
    <property type="match status" value="1"/>
</dbReference>
<dbReference type="GO" id="GO:0006261">
    <property type="term" value="P:DNA-templated DNA replication"/>
    <property type="evidence" value="ECO:0007669"/>
    <property type="project" value="UniProtKB-UniRule"/>
</dbReference>
<keyword evidence="5 16" id="KW-0548">Nucleotidyltransferase</keyword>
<dbReference type="GO" id="GO:0008409">
    <property type="term" value="F:5'-3' exonuclease activity"/>
    <property type="evidence" value="ECO:0007669"/>
    <property type="project" value="UniProtKB-UniRule"/>
</dbReference>
<comment type="similarity">
    <text evidence="1 16">Belongs to the DNA polymerase type-A family.</text>
</comment>
<accession>A0A840SF88</accession>
<evidence type="ECO:0000256" key="2">
    <source>
        <dbReference type="ARBA" id="ARBA00012417"/>
    </source>
</evidence>
<feature type="domain" description="3'-5' exonuclease" evidence="18">
    <location>
        <begin position="331"/>
        <end position="523"/>
    </location>
</feature>
<evidence type="ECO:0000256" key="5">
    <source>
        <dbReference type="ARBA" id="ARBA00022695"/>
    </source>
</evidence>
<dbReference type="FunFam" id="1.10.150.20:FF:000002">
    <property type="entry name" value="DNA polymerase I"/>
    <property type="match status" value="1"/>
</dbReference>
<keyword evidence="22" id="KW-1185">Reference proteome</keyword>
<dbReference type="InterPro" id="IPR001098">
    <property type="entry name" value="DNA-dir_DNA_pol_A_palm_dom"/>
</dbReference>
<dbReference type="InterPro" id="IPR002562">
    <property type="entry name" value="3'-5'_exonuclease_dom"/>
</dbReference>
<evidence type="ECO:0000256" key="4">
    <source>
        <dbReference type="ARBA" id="ARBA00022679"/>
    </source>
</evidence>
<dbReference type="CDD" id="cd06139">
    <property type="entry name" value="DNA_polA_I_Ecoli_like_exo"/>
    <property type="match status" value="1"/>
</dbReference>
<feature type="domain" description="DNA-directed DNA polymerase family A palm" evidence="20">
    <location>
        <begin position="691"/>
        <end position="897"/>
    </location>
</feature>
<evidence type="ECO:0000256" key="6">
    <source>
        <dbReference type="ARBA" id="ARBA00022705"/>
    </source>
</evidence>
<evidence type="ECO:0000256" key="3">
    <source>
        <dbReference type="ARBA" id="ARBA00020311"/>
    </source>
</evidence>
<evidence type="ECO:0000259" key="20">
    <source>
        <dbReference type="SMART" id="SM00482"/>
    </source>
</evidence>
<protein>
    <recommendedName>
        <fullName evidence="3 15">DNA polymerase I</fullName>
        <ecNumber evidence="2 15">2.7.7.7</ecNumber>
    </recommendedName>
</protein>
<comment type="catalytic activity">
    <reaction evidence="14 16">
        <text>DNA(n) + a 2'-deoxyribonucleoside 5'-triphosphate = DNA(n+1) + diphosphate</text>
        <dbReference type="Rhea" id="RHEA:22508"/>
        <dbReference type="Rhea" id="RHEA-COMP:17339"/>
        <dbReference type="Rhea" id="RHEA-COMP:17340"/>
        <dbReference type="ChEBI" id="CHEBI:33019"/>
        <dbReference type="ChEBI" id="CHEBI:61560"/>
        <dbReference type="ChEBI" id="CHEBI:173112"/>
        <dbReference type="EC" id="2.7.7.7"/>
    </reaction>
</comment>
<keyword evidence="9 16" id="KW-0378">Hydrolase</keyword>
<dbReference type="SMART" id="SM00475">
    <property type="entry name" value="53EXOc"/>
    <property type="match status" value="1"/>
</dbReference>
<dbReference type="InterPro" id="IPR012337">
    <property type="entry name" value="RNaseH-like_sf"/>
</dbReference>
<dbReference type="CDD" id="cd09859">
    <property type="entry name" value="PIN_53EXO"/>
    <property type="match status" value="1"/>
</dbReference>
<evidence type="ECO:0000256" key="16">
    <source>
        <dbReference type="RuleBase" id="RU004460"/>
    </source>
</evidence>
<dbReference type="Pfam" id="PF02739">
    <property type="entry name" value="5_3_exonuc_N"/>
    <property type="match status" value="1"/>
</dbReference>
<dbReference type="GO" id="GO:0003677">
    <property type="term" value="F:DNA binding"/>
    <property type="evidence" value="ECO:0007669"/>
    <property type="project" value="UniProtKB-UniRule"/>
</dbReference>
<evidence type="ECO:0000256" key="8">
    <source>
        <dbReference type="ARBA" id="ARBA00022763"/>
    </source>
</evidence>
<sequence>MSDNCVYILDSYGLIYRAYFALINHPLTNKNGENINSVVIFFKNLRALLKSHNPKYLAAAFDSRTPTFRHEMYAEYKATRAKTPEDLHAQIPWIEEILSGLGIPVLQKDGYEADDIIATVAKKCAEENRECRILSGDKDLLQLVTDTCLQMQPDKASGGWETLNKDDVLAKWGVGPEKILDYLSLTGDTADNVPGVKGVGDKTAVKLLTQYQSLDGIYGHAEEIKGALGEKIRNDRENAYFSKKLITLNDEVPVEIDFESFRTDNLDFDRAAALLNKYGAFQVASSFSKNAAKTEPAEEKRQSVPAAPQQGNFTEPPLKKAETVIQNKGNYTALTKKEQLSSLIDDILSSKNKTAAFDTETTGLNSLKDSLVGFSLCTEEGKSCYIPVLLPGEMFAPETIAKSDCINELERLFSNPEVTVIMHNGKFDLEVLKTNGMKQEIRCSVFDTMVAAWLLNPSESGKSPYSLETLSENYLGLKGIEFSDIVPKGSTFADVPLEQAVPYGAEDADFTFRLYKLFSNIIEENSLHELFYGMEMKVLPILASMETSGIHLDKKELAAYGIELKKLIADKEKEIYDKAGHEFNIASTKQLQDVLFEEQGLTGSKKTKTGYSTDTAVLEELSETTDNPLPSLILEYRSYTKLLNTYVETLPLLADETSRVHTSFMQTGTATGRLSSKEPNLQNIPVRDENGRRIRSAFTAEQGTVLISADYAQIELVILSHLSGDKNLSQAFIDGTDVHKSTAALIYGISPDEVTPQQRRFAKTVNFGVMYGMSAFRLAKELDISRTEAKNFIDQYFRTYSGVRDFISRTIEDAAAKGYTETITGRRRYVPELRNTNKLIQQSGQRIAVNSPIQGSAADIVKKAMIDVNEEIKKQKLPVKMLLQVHDELIFECPDDESLIKKAVALITDRMEHTFKLNVPLRVSVEYGKNWGCFH</sequence>
<dbReference type="Gene3D" id="3.30.70.370">
    <property type="match status" value="1"/>
</dbReference>
<dbReference type="RefSeq" id="WP_184652981.1">
    <property type="nucleotide sequence ID" value="NZ_JACHFR010000003.1"/>
</dbReference>
<organism evidence="21 22">
    <name type="scientific">Treponema rectale</name>
    <dbReference type="NCBI Taxonomy" id="744512"/>
    <lineage>
        <taxon>Bacteria</taxon>
        <taxon>Pseudomonadati</taxon>
        <taxon>Spirochaetota</taxon>
        <taxon>Spirochaetia</taxon>
        <taxon>Spirochaetales</taxon>
        <taxon>Treponemataceae</taxon>
        <taxon>Treponema</taxon>
    </lineage>
</organism>
<dbReference type="SUPFAM" id="SSF88723">
    <property type="entry name" value="PIN domain-like"/>
    <property type="match status" value="1"/>
</dbReference>
<dbReference type="EMBL" id="JACHFR010000003">
    <property type="protein sequence ID" value="MBB5219554.1"/>
    <property type="molecule type" value="Genomic_DNA"/>
</dbReference>
<evidence type="ECO:0000256" key="12">
    <source>
        <dbReference type="ARBA" id="ARBA00023125"/>
    </source>
</evidence>
<keyword evidence="8 16" id="KW-0227">DNA damage</keyword>
<dbReference type="InterPro" id="IPR002421">
    <property type="entry name" value="5-3_exonuclease"/>
</dbReference>
<dbReference type="InterPro" id="IPR002298">
    <property type="entry name" value="DNA_polymerase_A"/>
</dbReference>
<evidence type="ECO:0000313" key="21">
    <source>
        <dbReference type="EMBL" id="MBB5219554.1"/>
    </source>
</evidence>
<dbReference type="AlphaFoldDB" id="A0A840SF88"/>
<evidence type="ECO:0000256" key="9">
    <source>
        <dbReference type="ARBA" id="ARBA00022801"/>
    </source>
</evidence>
<dbReference type="SUPFAM" id="SSF56672">
    <property type="entry name" value="DNA/RNA polymerases"/>
    <property type="match status" value="1"/>
</dbReference>
<dbReference type="CDD" id="cd09898">
    <property type="entry name" value="H3TH_53EXO"/>
    <property type="match status" value="1"/>
</dbReference>
<dbReference type="Pfam" id="PF01612">
    <property type="entry name" value="DNA_pol_A_exo1"/>
    <property type="match status" value="1"/>
</dbReference>
<evidence type="ECO:0000256" key="13">
    <source>
        <dbReference type="ARBA" id="ARBA00023204"/>
    </source>
</evidence>
<dbReference type="Proteomes" id="UP000578697">
    <property type="component" value="Unassembled WGS sequence"/>
</dbReference>
<dbReference type="PROSITE" id="PS00447">
    <property type="entry name" value="DNA_POLYMERASE_A"/>
    <property type="match status" value="1"/>
</dbReference>
<dbReference type="InterPro" id="IPR008918">
    <property type="entry name" value="HhH2"/>
</dbReference>
<evidence type="ECO:0000256" key="14">
    <source>
        <dbReference type="ARBA" id="ARBA00049244"/>
    </source>
</evidence>
<comment type="function">
    <text evidence="16">In addition to polymerase activity, this DNA polymerase exhibits 3'-5' and 5'-3' exonuclease activity.</text>
</comment>
<dbReference type="FunFam" id="1.10.150.20:FF:000003">
    <property type="entry name" value="DNA polymerase I"/>
    <property type="match status" value="1"/>
</dbReference>
<dbReference type="InterPro" id="IPR036279">
    <property type="entry name" value="5-3_exonuclease_C_sf"/>
</dbReference>
<keyword evidence="6 16" id="KW-0235">DNA replication</keyword>
<evidence type="ECO:0000256" key="10">
    <source>
        <dbReference type="ARBA" id="ARBA00022839"/>
    </source>
</evidence>
<evidence type="ECO:0000259" key="18">
    <source>
        <dbReference type="SMART" id="SM00474"/>
    </source>
</evidence>
<evidence type="ECO:0000313" key="22">
    <source>
        <dbReference type="Proteomes" id="UP000578697"/>
    </source>
</evidence>
<dbReference type="SMART" id="SM00482">
    <property type="entry name" value="POLAc"/>
    <property type="match status" value="1"/>
</dbReference>
<dbReference type="SMART" id="SM00279">
    <property type="entry name" value="HhH2"/>
    <property type="match status" value="1"/>
</dbReference>
<evidence type="ECO:0000256" key="1">
    <source>
        <dbReference type="ARBA" id="ARBA00007705"/>
    </source>
</evidence>
<dbReference type="InterPro" id="IPR020046">
    <property type="entry name" value="5-3_exonucl_a-hlix_arch_N"/>
</dbReference>
<evidence type="ECO:0000259" key="19">
    <source>
        <dbReference type="SMART" id="SM00475"/>
    </source>
</evidence>
<dbReference type="PRINTS" id="PR00868">
    <property type="entry name" value="DNAPOLI"/>
</dbReference>
<dbReference type="PANTHER" id="PTHR10133">
    <property type="entry name" value="DNA POLYMERASE I"/>
    <property type="match status" value="1"/>
</dbReference>
<reference evidence="21 22" key="1">
    <citation type="submission" date="2020-08" db="EMBL/GenBank/DDBJ databases">
        <title>Genomic Encyclopedia of Type Strains, Phase IV (KMG-IV): sequencing the most valuable type-strain genomes for metagenomic binning, comparative biology and taxonomic classification.</title>
        <authorList>
            <person name="Goeker M."/>
        </authorList>
    </citation>
    <scope>NUCLEOTIDE SEQUENCE [LARGE SCALE GENOMIC DNA]</scope>
    <source>
        <strain evidence="21 22">DSM 103679</strain>
    </source>
</reference>
<keyword evidence="4 16" id="KW-0808">Transferase</keyword>
<evidence type="ECO:0000256" key="17">
    <source>
        <dbReference type="SAM" id="MobiDB-lite"/>
    </source>
</evidence>
<dbReference type="PANTHER" id="PTHR10133:SF27">
    <property type="entry name" value="DNA POLYMERASE NU"/>
    <property type="match status" value="1"/>
</dbReference>
<evidence type="ECO:0000256" key="11">
    <source>
        <dbReference type="ARBA" id="ARBA00022932"/>
    </source>
</evidence>
<dbReference type="FunFam" id="1.20.1060.10:FF:000001">
    <property type="entry name" value="DNA polymerase I"/>
    <property type="match status" value="1"/>
</dbReference>
<keyword evidence="10 16" id="KW-0269">Exonuclease</keyword>
<dbReference type="Pfam" id="PF01367">
    <property type="entry name" value="5_3_exonuc"/>
    <property type="match status" value="1"/>
</dbReference>
<name>A0A840SF88_9SPIR</name>
<dbReference type="InterPro" id="IPR019760">
    <property type="entry name" value="DNA-dir_DNA_pol_A_CS"/>
</dbReference>
<comment type="caution">
    <text evidence="21">The sequence shown here is derived from an EMBL/GenBank/DDBJ whole genome shotgun (WGS) entry which is preliminary data.</text>
</comment>
<evidence type="ECO:0000256" key="15">
    <source>
        <dbReference type="NCBIfam" id="TIGR00593"/>
    </source>
</evidence>
<keyword evidence="12 16" id="KW-0238">DNA-binding</keyword>
<dbReference type="InterPro" id="IPR036397">
    <property type="entry name" value="RNaseH_sf"/>
</dbReference>
<keyword evidence="13 16" id="KW-0234">DNA repair</keyword>
<dbReference type="NCBIfam" id="TIGR00593">
    <property type="entry name" value="pola"/>
    <property type="match status" value="1"/>
</dbReference>
<dbReference type="InterPro" id="IPR020045">
    <property type="entry name" value="DNA_polI_H3TH"/>
</dbReference>
<dbReference type="SUPFAM" id="SSF47807">
    <property type="entry name" value="5' to 3' exonuclease, C-terminal subdomain"/>
    <property type="match status" value="1"/>
</dbReference>
<dbReference type="GO" id="GO:0008408">
    <property type="term" value="F:3'-5' exonuclease activity"/>
    <property type="evidence" value="ECO:0007669"/>
    <property type="project" value="UniProtKB-UniRule"/>
</dbReference>
<dbReference type="SUPFAM" id="SSF53098">
    <property type="entry name" value="Ribonuclease H-like"/>
    <property type="match status" value="1"/>
</dbReference>
<keyword evidence="11 16" id="KW-0239">DNA-directed DNA polymerase</keyword>
<feature type="domain" description="5'-3' exonuclease" evidence="19">
    <location>
        <begin position="3"/>
        <end position="264"/>
    </location>
</feature>
<proteinExistence type="inferred from homology"/>
<dbReference type="SMART" id="SM00474">
    <property type="entry name" value="35EXOc"/>
    <property type="match status" value="1"/>
</dbReference>
<keyword evidence="7" id="KW-0540">Nuclease</keyword>
<dbReference type="Pfam" id="PF00476">
    <property type="entry name" value="DNA_pol_A"/>
    <property type="match status" value="1"/>
</dbReference>
<dbReference type="InterPro" id="IPR029060">
    <property type="entry name" value="PIN-like_dom_sf"/>
</dbReference>
<dbReference type="EC" id="2.7.7.7" evidence="2 15"/>